<dbReference type="RefSeq" id="WP_159526097.1">
    <property type="nucleotide sequence ID" value="NZ_WUUU01000049.1"/>
</dbReference>
<organism evidence="2 3">
    <name type="scientific">Halobacterium bonnevillei</name>
    <dbReference type="NCBI Taxonomy" id="2692200"/>
    <lineage>
        <taxon>Archaea</taxon>
        <taxon>Methanobacteriati</taxon>
        <taxon>Methanobacteriota</taxon>
        <taxon>Stenosarchaea group</taxon>
        <taxon>Halobacteria</taxon>
        <taxon>Halobacteriales</taxon>
        <taxon>Halobacteriaceae</taxon>
        <taxon>Halobacterium</taxon>
    </lineage>
</organism>
<dbReference type="OrthoDB" id="305188at2157"/>
<protein>
    <submittedName>
        <fullName evidence="2">Extracellular solute-binding protein</fullName>
    </submittedName>
</protein>
<dbReference type="PANTHER" id="PTHR30006:SF24">
    <property type="entry name" value="SLL0237 PROTEIN"/>
    <property type="match status" value="1"/>
</dbReference>
<evidence type="ECO:0000256" key="1">
    <source>
        <dbReference type="ARBA" id="ARBA00022729"/>
    </source>
</evidence>
<dbReference type="AlphaFoldDB" id="A0A6B0SM13"/>
<evidence type="ECO:0000313" key="2">
    <source>
        <dbReference type="EMBL" id="MXR20553.1"/>
    </source>
</evidence>
<dbReference type="PIRSF" id="PIRSF002825">
    <property type="entry name" value="CfbpA"/>
    <property type="match status" value="1"/>
</dbReference>
<dbReference type="Gene3D" id="3.40.190.10">
    <property type="entry name" value="Periplasmic binding protein-like II"/>
    <property type="match status" value="2"/>
</dbReference>
<dbReference type="PROSITE" id="PS51257">
    <property type="entry name" value="PROKAR_LIPOPROTEIN"/>
    <property type="match status" value="1"/>
</dbReference>
<reference evidence="2 3" key="1">
    <citation type="submission" date="2019-12" db="EMBL/GenBank/DDBJ databases">
        <title>Isolation and characterization of three novel carbon monoxide-oxidizing members of Halobacteria from salione crusts and soils.</title>
        <authorList>
            <person name="Myers M.R."/>
            <person name="King G.M."/>
        </authorList>
    </citation>
    <scope>NUCLEOTIDE SEQUENCE [LARGE SCALE GENOMIC DNA]</scope>
    <source>
        <strain evidence="2 3">PCN9</strain>
    </source>
</reference>
<name>A0A6B0SM13_9EURY</name>
<dbReference type="PANTHER" id="PTHR30006">
    <property type="entry name" value="THIAMINE-BINDING PERIPLASMIC PROTEIN-RELATED"/>
    <property type="match status" value="1"/>
</dbReference>
<dbReference type="Proteomes" id="UP000471521">
    <property type="component" value="Unassembled WGS sequence"/>
</dbReference>
<dbReference type="InterPro" id="IPR006311">
    <property type="entry name" value="TAT_signal"/>
</dbReference>
<accession>A0A6B0SM13</accession>
<dbReference type="PROSITE" id="PS51318">
    <property type="entry name" value="TAT"/>
    <property type="match status" value="1"/>
</dbReference>
<keyword evidence="3" id="KW-1185">Reference proteome</keyword>
<dbReference type="EMBL" id="WUUU01000049">
    <property type="protein sequence ID" value="MXR20553.1"/>
    <property type="molecule type" value="Genomic_DNA"/>
</dbReference>
<dbReference type="Pfam" id="PF13416">
    <property type="entry name" value="SBP_bac_8"/>
    <property type="match status" value="1"/>
</dbReference>
<evidence type="ECO:0000313" key="3">
    <source>
        <dbReference type="Proteomes" id="UP000471521"/>
    </source>
</evidence>
<dbReference type="InterPro" id="IPR006059">
    <property type="entry name" value="SBP"/>
</dbReference>
<gene>
    <name evidence="2" type="ORF">GRX66_08010</name>
</gene>
<sequence length="388" mass="41424">MRERTSQSRRRFLATAGVAATTALAGCSGLSDVIGSGGDGGDDGGKPTLADFRGSGEFVADRPAPGGTSIEDLPDLEGELTVYLGGGEGGRYVNLMELLNQYYDDFEATWDTQPSSQLANVIVSEHDSGTTQADVFWSVDAGSLAYVSENGATQQLSGDTTSPVFDGYKPDDQWVGVAGRSRAIPYNTNQFSESDMPTSIDAFATESRFAGAMGWAPTYGAFHGFVTAMRQLRGDEATREWLNGMLDQNVSRYDNEYLVGQSVANGEIGAGFGNHYYAILVLADRPDAPVDLAFTENDAGSLVNASGASVLEGARDADRAELFIRHLLSAEAQEFLATRGFAYPMIEDVEPVGPLPTLAELQPPELDLQTLSDVQPTLELLRDVGILT</sequence>
<dbReference type="SUPFAM" id="SSF53850">
    <property type="entry name" value="Periplasmic binding protein-like II"/>
    <property type="match status" value="1"/>
</dbReference>
<dbReference type="InterPro" id="IPR026045">
    <property type="entry name" value="Ferric-bd"/>
</dbReference>
<comment type="caution">
    <text evidence="2">The sequence shown here is derived from an EMBL/GenBank/DDBJ whole genome shotgun (WGS) entry which is preliminary data.</text>
</comment>
<keyword evidence="1" id="KW-0732">Signal</keyword>
<proteinExistence type="predicted"/>